<comment type="caution">
    <text evidence="2">The sequence shown here is derived from an EMBL/GenBank/DDBJ whole genome shotgun (WGS) entry which is preliminary data.</text>
</comment>
<feature type="compositionally biased region" description="Polar residues" evidence="1">
    <location>
        <begin position="36"/>
        <end position="48"/>
    </location>
</feature>
<feature type="region of interest" description="Disordered" evidence="1">
    <location>
        <begin position="36"/>
        <end position="101"/>
    </location>
</feature>
<feature type="compositionally biased region" description="Low complexity" evidence="1">
    <location>
        <begin position="78"/>
        <end position="88"/>
    </location>
</feature>
<gene>
    <name evidence="2" type="ORF">CDAR_192611</name>
</gene>
<accession>A0AAV4W6T9</accession>
<organism evidence="2 3">
    <name type="scientific">Caerostris darwini</name>
    <dbReference type="NCBI Taxonomy" id="1538125"/>
    <lineage>
        <taxon>Eukaryota</taxon>
        <taxon>Metazoa</taxon>
        <taxon>Ecdysozoa</taxon>
        <taxon>Arthropoda</taxon>
        <taxon>Chelicerata</taxon>
        <taxon>Arachnida</taxon>
        <taxon>Araneae</taxon>
        <taxon>Araneomorphae</taxon>
        <taxon>Entelegynae</taxon>
        <taxon>Araneoidea</taxon>
        <taxon>Araneidae</taxon>
        <taxon>Caerostris</taxon>
    </lineage>
</organism>
<evidence type="ECO:0000313" key="2">
    <source>
        <dbReference type="EMBL" id="GIY78462.1"/>
    </source>
</evidence>
<keyword evidence="3" id="KW-1185">Reference proteome</keyword>
<dbReference type="Proteomes" id="UP001054837">
    <property type="component" value="Unassembled WGS sequence"/>
</dbReference>
<evidence type="ECO:0000313" key="3">
    <source>
        <dbReference type="Proteomes" id="UP001054837"/>
    </source>
</evidence>
<name>A0AAV4W6T9_9ARAC</name>
<protein>
    <submittedName>
        <fullName evidence="2">Uncharacterized protein</fullName>
    </submittedName>
</protein>
<proteinExistence type="predicted"/>
<sequence>MESRKNYKIPEVHGVEKEVKKPIDVEVKTPIAVEVSGNSEKMDNVSSFKNKHRNRGQTEQKERSLASSSRSVDFLDLSSKSESSPESSPRLDYSLRSDLDNSMDETLLRSEEYEKILDLKEDRKRRKINKW</sequence>
<reference evidence="2 3" key="1">
    <citation type="submission" date="2021-06" db="EMBL/GenBank/DDBJ databases">
        <title>Caerostris darwini draft genome.</title>
        <authorList>
            <person name="Kono N."/>
            <person name="Arakawa K."/>
        </authorList>
    </citation>
    <scope>NUCLEOTIDE SEQUENCE [LARGE SCALE GENOMIC DNA]</scope>
</reference>
<dbReference type="AlphaFoldDB" id="A0AAV4W6T9"/>
<evidence type="ECO:0000256" key="1">
    <source>
        <dbReference type="SAM" id="MobiDB-lite"/>
    </source>
</evidence>
<dbReference type="EMBL" id="BPLQ01014245">
    <property type="protein sequence ID" value="GIY78462.1"/>
    <property type="molecule type" value="Genomic_DNA"/>
</dbReference>